<dbReference type="PANTHER" id="PTHR16305:SF28">
    <property type="entry name" value="GUANYLATE CYCLASE DOMAIN-CONTAINING PROTEIN"/>
    <property type="match status" value="1"/>
</dbReference>
<protein>
    <submittedName>
        <fullName evidence="4">AAA family ATPase</fullName>
    </submittedName>
</protein>
<dbReference type="SUPFAM" id="SSF46894">
    <property type="entry name" value="C-terminal effector domain of the bipartite response regulators"/>
    <property type="match status" value="1"/>
</dbReference>
<dbReference type="PROSITE" id="PS00622">
    <property type="entry name" value="HTH_LUXR_1"/>
    <property type="match status" value="1"/>
</dbReference>
<reference evidence="5" key="1">
    <citation type="journal article" date="2019" name="Int. J. Syst. Evol. Microbiol.">
        <title>The Global Catalogue of Microorganisms (GCM) 10K type strain sequencing project: providing services to taxonomists for standard genome sequencing and annotation.</title>
        <authorList>
            <consortium name="The Broad Institute Genomics Platform"/>
            <consortium name="The Broad Institute Genome Sequencing Center for Infectious Disease"/>
            <person name="Wu L."/>
            <person name="Ma J."/>
        </authorList>
    </citation>
    <scope>NUCLEOTIDE SEQUENCE [LARGE SCALE GENOMIC DNA]</scope>
    <source>
        <strain evidence="5">ICMP 257</strain>
    </source>
</reference>
<dbReference type="SMART" id="SM00421">
    <property type="entry name" value="HTH_LUXR"/>
    <property type="match status" value="1"/>
</dbReference>
<dbReference type="Pfam" id="PF00196">
    <property type="entry name" value="GerE"/>
    <property type="match status" value="1"/>
</dbReference>
<dbReference type="InterPro" id="IPR000792">
    <property type="entry name" value="Tscrpt_reg_LuxR_C"/>
</dbReference>
<keyword evidence="2" id="KW-0067">ATP-binding</keyword>
<organism evidence="4 5">
    <name type="scientific">Streptomyces atroolivaceus</name>
    <dbReference type="NCBI Taxonomy" id="66869"/>
    <lineage>
        <taxon>Bacteria</taxon>
        <taxon>Bacillati</taxon>
        <taxon>Actinomycetota</taxon>
        <taxon>Actinomycetes</taxon>
        <taxon>Kitasatosporales</taxon>
        <taxon>Streptomycetaceae</taxon>
        <taxon>Streptomyces</taxon>
    </lineage>
</organism>
<dbReference type="Gene3D" id="1.25.40.10">
    <property type="entry name" value="Tetratricopeptide repeat domain"/>
    <property type="match status" value="1"/>
</dbReference>
<keyword evidence="5" id="KW-1185">Reference proteome</keyword>
<dbReference type="InterPro" id="IPR036388">
    <property type="entry name" value="WH-like_DNA-bd_sf"/>
</dbReference>
<gene>
    <name evidence="4" type="ORF">ACFPL4_34220</name>
</gene>
<dbReference type="Pfam" id="PF13191">
    <property type="entry name" value="AAA_16"/>
    <property type="match status" value="1"/>
</dbReference>
<dbReference type="EMBL" id="JBHSJE010000015">
    <property type="protein sequence ID" value="MFC4983334.1"/>
    <property type="molecule type" value="Genomic_DNA"/>
</dbReference>
<dbReference type="Gene3D" id="1.10.10.10">
    <property type="entry name" value="Winged helix-like DNA-binding domain superfamily/Winged helix DNA-binding domain"/>
    <property type="match status" value="1"/>
</dbReference>
<evidence type="ECO:0000256" key="2">
    <source>
        <dbReference type="ARBA" id="ARBA00022840"/>
    </source>
</evidence>
<accession>A0ABV9VJU1</accession>
<dbReference type="PANTHER" id="PTHR16305">
    <property type="entry name" value="TESTICULAR SOLUBLE ADENYLYL CYCLASE"/>
    <property type="match status" value="1"/>
</dbReference>
<proteinExistence type="predicted"/>
<dbReference type="SUPFAM" id="SSF52540">
    <property type="entry name" value="P-loop containing nucleoside triphosphate hydrolases"/>
    <property type="match status" value="1"/>
</dbReference>
<dbReference type="GeneID" id="31237039"/>
<dbReference type="RefSeq" id="WP_033305231.1">
    <property type="nucleotide sequence ID" value="NZ_JBFAGR010000020.1"/>
</dbReference>
<dbReference type="Proteomes" id="UP001595908">
    <property type="component" value="Unassembled WGS sequence"/>
</dbReference>
<comment type="caution">
    <text evidence="4">The sequence shown here is derived from an EMBL/GenBank/DDBJ whole genome shotgun (WGS) entry which is preliminary data.</text>
</comment>
<feature type="domain" description="HTH luxR-type" evidence="3">
    <location>
        <begin position="882"/>
        <end position="947"/>
    </location>
</feature>
<name>A0ABV9VJU1_STRAZ</name>
<evidence type="ECO:0000313" key="5">
    <source>
        <dbReference type="Proteomes" id="UP001595908"/>
    </source>
</evidence>
<dbReference type="InterPro" id="IPR041664">
    <property type="entry name" value="AAA_16"/>
</dbReference>
<dbReference type="SUPFAM" id="SSF48452">
    <property type="entry name" value="TPR-like"/>
    <property type="match status" value="1"/>
</dbReference>
<dbReference type="InterPro" id="IPR027417">
    <property type="entry name" value="P-loop_NTPase"/>
</dbReference>
<evidence type="ECO:0000313" key="4">
    <source>
        <dbReference type="EMBL" id="MFC4983334.1"/>
    </source>
</evidence>
<evidence type="ECO:0000259" key="3">
    <source>
        <dbReference type="PROSITE" id="PS50043"/>
    </source>
</evidence>
<keyword evidence="1" id="KW-0547">Nucleotide-binding</keyword>
<dbReference type="InterPro" id="IPR016032">
    <property type="entry name" value="Sig_transdc_resp-reg_C-effctor"/>
</dbReference>
<evidence type="ECO:0000256" key="1">
    <source>
        <dbReference type="ARBA" id="ARBA00022741"/>
    </source>
</evidence>
<dbReference type="PROSITE" id="PS50043">
    <property type="entry name" value="HTH_LUXR_2"/>
    <property type="match status" value="1"/>
</dbReference>
<dbReference type="CDD" id="cd06170">
    <property type="entry name" value="LuxR_C_like"/>
    <property type="match status" value="1"/>
</dbReference>
<dbReference type="InterPro" id="IPR011990">
    <property type="entry name" value="TPR-like_helical_dom_sf"/>
</dbReference>
<sequence>MRPFDGRRRLLEPEGAGSFLWKSFEASAAGAGRLVVISGGVGSGKTTLQSELLHNAAGAGALTLSATAAPDEQEINAAVLDQLLANSPLPIDIPSGLGTVPSTQSAFERNSDWTAVSRYTQADTRIPRGFCDAFLGLARERPLVITVDDLHYADDLSLKLILQLQLRIRFTRMMVILSQPDWLPQTANMRLSARFARQPHFHFVQLQPMSRRAIGSALSESLDGAPSHDLPAQLHALGGGNPLLTTALIDDYLAGERDGRPAVGPAYARAVHAFLDRPDIKLLETASAVAVLGDYGGTEMVAKLTGIDPDAVQGMMDALDLAGLLVRGKVQHPSTRAAILGSLAPGARSTLHSKAAELKYWNAATPNEVASHLVAAGETPAAWAIPVLRHAAGQAMLSDDVQFATQCLELALSGSTDEDEQRAIRQSLVHNTWRVNPSAVSAYGSSLREAAYEGTLDGPGCFALMRHALWHGDRKTFVRTHQVLSALPTSIDPQTEAELHLAYQWHFGPVVGKAERGDSGTHAGSALWDRTAAGLMQIWRRGGDRTTDASAERILQNCRLSDTSLEALAMAIMALARSGNSERAERWCRQLIREADQRGAVTWHAMLDGLRASILLQRGEVAAAAERARASLDMLGEHNWGVSIAQPLTVLLLADIARGSYDEAAKVLRRPVPEAMLETVGGLGYLRACGHFYLATKRPLAAVSQFQKCQQLVRKWDATAASLVPWRSDLAEANLHLGNTAMARDLAKQQIDLSTDHDPYGSGLALRVLAQASPPAERSALFGRAAECFQSLGDQLELDRTVRMADKALRTGTVPRGGRHTDQHWLPEQRGLAEQQKLSARGIPAQAVGVGQVQAQSVPAPARGSAVTRAERAAVPSAKQTEAHDATVLSEAEQRVAQLAALDHTNRQISSRLFITVSTVEQHLTRAYKKLGISGRGTLSKELWTRYPQLMASNGSSRSDPGVGNVA</sequence>